<organism evidence="8 9">
    <name type="scientific">Sphingobium phenoxybenzoativorans</name>
    <dbReference type="NCBI Taxonomy" id="1592790"/>
    <lineage>
        <taxon>Bacteria</taxon>
        <taxon>Pseudomonadati</taxon>
        <taxon>Pseudomonadota</taxon>
        <taxon>Alphaproteobacteria</taxon>
        <taxon>Sphingomonadales</taxon>
        <taxon>Sphingomonadaceae</taxon>
        <taxon>Sphingobium</taxon>
    </lineage>
</organism>
<dbReference type="GO" id="GO:0030170">
    <property type="term" value="F:pyridoxal phosphate binding"/>
    <property type="evidence" value="ECO:0007669"/>
    <property type="project" value="InterPro"/>
</dbReference>
<protein>
    <submittedName>
        <fullName evidence="8">PLP-dependent aminotransferase family protein</fullName>
    </submittedName>
</protein>
<keyword evidence="9" id="KW-1185">Reference proteome</keyword>
<dbReference type="InterPro" id="IPR051446">
    <property type="entry name" value="HTH_trans_reg/aminotransferase"/>
</dbReference>
<dbReference type="PANTHER" id="PTHR46577:SF1">
    <property type="entry name" value="HTH-TYPE TRANSCRIPTIONAL REGULATORY PROTEIN GABR"/>
    <property type="match status" value="1"/>
</dbReference>
<dbReference type="AlphaFoldDB" id="A0A975K632"/>
<dbReference type="CDD" id="cd07377">
    <property type="entry name" value="WHTH_GntR"/>
    <property type="match status" value="1"/>
</dbReference>
<dbReference type="EMBL" id="CP073910">
    <property type="protein sequence ID" value="QUT05029.1"/>
    <property type="molecule type" value="Genomic_DNA"/>
</dbReference>
<dbReference type="Proteomes" id="UP000681425">
    <property type="component" value="Chromosome"/>
</dbReference>
<dbReference type="SMART" id="SM00345">
    <property type="entry name" value="HTH_GNTR"/>
    <property type="match status" value="1"/>
</dbReference>
<reference evidence="8" key="1">
    <citation type="submission" date="2021-04" db="EMBL/GenBank/DDBJ databases">
        <title>Isolation of p-tert-butylphenol degrading bacteria Sphingobium phenoxybenzoativorans Tas13 from active sludge.</title>
        <authorList>
            <person name="Li Y."/>
        </authorList>
    </citation>
    <scope>NUCLEOTIDE SEQUENCE</scope>
    <source>
        <strain evidence="8">Tas13</strain>
    </source>
</reference>
<dbReference type="PANTHER" id="PTHR46577">
    <property type="entry name" value="HTH-TYPE TRANSCRIPTIONAL REGULATORY PROTEIN GABR"/>
    <property type="match status" value="1"/>
</dbReference>
<evidence type="ECO:0000313" key="9">
    <source>
        <dbReference type="Proteomes" id="UP000681425"/>
    </source>
</evidence>
<dbReference type="PROSITE" id="PS50949">
    <property type="entry name" value="HTH_GNTR"/>
    <property type="match status" value="1"/>
</dbReference>
<evidence type="ECO:0000259" key="7">
    <source>
        <dbReference type="PROSITE" id="PS50949"/>
    </source>
</evidence>
<dbReference type="PRINTS" id="PR00035">
    <property type="entry name" value="HTHGNTR"/>
</dbReference>
<dbReference type="Gene3D" id="3.40.640.10">
    <property type="entry name" value="Type I PLP-dependent aspartate aminotransferase-like (Major domain)"/>
    <property type="match status" value="1"/>
</dbReference>
<dbReference type="InterPro" id="IPR015421">
    <property type="entry name" value="PyrdxlP-dep_Trfase_major"/>
</dbReference>
<keyword evidence="2" id="KW-0663">Pyridoxal phosphate</keyword>
<keyword evidence="8" id="KW-0032">Aminotransferase</keyword>
<evidence type="ECO:0000256" key="4">
    <source>
        <dbReference type="ARBA" id="ARBA00023125"/>
    </source>
</evidence>
<dbReference type="SUPFAM" id="SSF46785">
    <property type="entry name" value="Winged helix' DNA-binding domain"/>
    <property type="match status" value="1"/>
</dbReference>
<evidence type="ECO:0000256" key="6">
    <source>
        <dbReference type="SAM" id="MobiDB-lite"/>
    </source>
</evidence>
<dbReference type="Pfam" id="PF00155">
    <property type="entry name" value="Aminotran_1_2"/>
    <property type="match status" value="1"/>
</dbReference>
<dbReference type="InterPro" id="IPR000524">
    <property type="entry name" value="Tscrpt_reg_HTH_GntR"/>
</dbReference>
<feature type="region of interest" description="Disordered" evidence="6">
    <location>
        <begin position="85"/>
        <end position="108"/>
    </location>
</feature>
<name>A0A975K632_9SPHN</name>
<proteinExistence type="inferred from homology"/>
<keyword evidence="3" id="KW-0805">Transcription regulation</keyword>
<dbReference type="Gene3D" id="1.10.10.10">
    <property type="entry name" value="Winged helix-like DNA-binding domain superfamily/Winged helix DNA-binding domain"/>
    <property type="match status" value="1"/>
</dbReference>
<dbReference type="GO" id="GO:0008483">
    <property type="term" value="F:transaminase activity"/>
    <property type="evidence" value="ECO:0007669"/>
    <property type="project" value="UniProtKB-KW"/>
</dbReference>
<dbReference type="InterPro" id="IPR036390">
    <property type="entry name" value="WH_DNA-bd_sf"/>
</dbReference>
<dbReference type="InterPro" id="IPR004839">
    <property type="entry name" value="Aminotransferase_I/II_large"/>
</dbReference>
<feature type="domain" description="HTH gntR-type" evidence="7">
    <location>
        <begin position="25"/>
        <end position="93"/>
    </location>
</feature>
<evidence type="ECO:0000256" key="3">
    <source>
        <dbReference type="ARBA" id="ARBA00023015"/>
    </source>
</evidence>
<evidence type="ECO:0000256" key="5">
    <source>
        <dbReference type="ARBA" id="ARBA00023163"/>
    </source>
</evidence>
<keyword evidence="5" id="KW-0804">Transcription</keyword>
<dbReference type="GO" id="GO:0003677">
    <property type="term" value="F:DNA binding"/>
    <property type="evidence" value="ECO:0007669"/>
    <property type="project" value="UniProtKB-KW"/>
</dbReference>
<dbReference type="KEGG" id="spph:KFK14_18740"/>
<evidence type="ECO:0000256" key="1">
    <source>
        <dbReference type="ARBA" id="ARBA00005384"/>
    </source>
</evidence>
<dbReference type="GO" id="GO:0003700">
    <property type="term" value="F:DNA-binding transcription factor activity"/>
    <property type="evidence" value="ECO:0007669"/>
    <property type="project" value="InterPro"/>
</dbReference>
<comment type="similarity">
    <text evidence="1">In the C-terminal section; belongs to the class-I pyridoxal-phosphate-dependent aminotransferase family.</text>
</comment>
<sequence length="486" mass="52764">MDMPSLGSASLVRQLGRWRGEDSSEAAYRQLARALRLLILDGRIGIGVRLPGERELAQALGLSRTTLAGAYNQLRDDGYLVSRQGSGSVTRIPGSRMAPAEPEEGGESNNILDWTSAALPAPESLWHAYEDALHQLPAWLGGMGYEALGIPRLRQAIADDYARRGCPTRPEQIMVTSGAQHGFALIQRLLAGPGDRVVVDHPTYHNALTAIRRSNCVPVPVGLPGTGWDIDAFSAAFRQTGPRFAYVIADFHNPTGRCMDVAARQALVDIAERTRTPLVVDETMADISLDQDAPPPVAVHDRAGTNVISLGSASKRFWGGLRIGWIRADEQMIASLGRIRVTLDLATPVMEQLATAALLQSDAGAQERRAMLIARRDRLVALLGAHLPHWHVPVPPGGMSLWVEMPRPEASALAAMAQGEGVRIAPGPRFGLDGAFERFVRLPFTLPEDRLEAAVERLAAVDARLHRRMPRAADEAVWALEADRVI</sequence>
<dbReference type="SUPFAM" id="SSF53383">
    <property type="entry name" value="PLP-dependent transferases"/>
    <property type="match status" value="1"/>
</dbReference>
<accession>A0A975K632</accession>
<dbReference type="RefSeq" id="WP_212608730.1">
    <property type="nucleotide sequence ID" value="NZ_CP073910.1"/>
</dbReference>
<dbReference type="CDD" id="cd00609">
    <property type="entry name" value="AAT_like"/>
    <property type="match status" value="1"/>
</dbReference>
<keyword evidence="4" id="KW-0238">DNA-binding</keyword>
<evidence type="ECO:0000256" key="2">
    <source>
        <dbReference type="ARBA" id="ARBA00022898"/>
    </source>
</evidence>
<dbReference type="InterPro" id="IPR015424">
    <property type="entry name" value="PyrdxlP-dep_Trfase"/>
</dbReference>
<evidence type="ECO:0000313" key="8">
    <source>
        <dbReference type="EMBL" id="QUT05029.1"/>
    </source>
</evidence>
<dbReference type="InterPro" id="IPR036388">
    <property type="entry name" value="WH-like_DNA-bd_sf"/>
</dbReference>
<dbReference type="Pfam" id="PF00392">
    <property type="entry name" value="GntR"/>
    <property type="match status" value="1"/>
</dbReference>
<keyword evidence="8" id="KW-0808">Transferase</keyword>
<gene>
    <name evidence="8" type="ORF">KFK14_18740</name>
</gene>